<dbReference type="Gene3D" id="1.10.510.10">
    <property type="entry name" value="Transferase(Phosphotransferase) domain 1"/>
    <property type="match status" value="1"/>
</dbReference>
<organism evidence="4 5">
    <name type="scientific">Plasmodiophora brassicae</name>
    <name type="common">Clubroot disease agent</name>
    <dbReference type="NCBI Taxonomy" id="37360"/>
    <lineage>
        <taxon>Eukaryota</taxon>
        <taxon>Sar</taxon>
        <taxon>Rhizaria</taxon>
        <taxon>Endomyxa</taxon>
        <taxon>Phytomyxea</taxon>
        <taxon>Plasmodiophorida</taxon>
        <taxon>Plasmodiophoridae</taxon>
        <taxon>Plasmodiophora</taxon>
    </lineage>
</organism>
<proteinExistence type="predicted"/>
<dbReference type="GO" id="GO:0005524">
    <property type="term" value="F:ATP binding"/>
    <property type="evidence" value="ECO:0007669"/>
    <property type="project" value="UniProtKB-UniRule"/>
</dbReference>
<dbReference type="Proteomes" id="UP000290189">
    <property type="component" value="Unassembled WGS sequence"/>
</dbReference>
<dbReference type="PANTHER" id="PTHR37171:SF1">
    <property type="entry name" value="SERINE_THREONINE-PROTEIN KINASE YRZF-RELATED"/>
    <property type="match status" value="1"/>
</dbReference>
<keyword evidence="4" id="KW-0496">Mitochondrion</keyword>
<evidence type="ECO:0000259" key="3">
    <source>
        <dbReference type="SMART" id="SM00220"/>
    </source>
</evidence>
<dbReference type="InterPro" id="IPR052396">
    <property type="entry name" value="Meiotic_Drive_Suppr_Kinase"/>
</dbReference>
<dbReference type="SUPFAM" id="SSF56112">
    <property type="entry name" value="Protein kinase-like (PK-like)"/>
    <property type="match status" value="1"/>
</dbReference>
<dbReference type="PANTHER" id="PTHR37171">
    <property type="entry name" value="SERINE/THREONINE-PROTEIN KINASE YRZF-RELATED"/>
    <property type="match status" value="1"/>
</dbReference>
<geneLocation type="mitochondrion" evidence="4"/>
<feature type="region of interest" description="Disordered" evidence="2">
    <location>
        <begin position="422"/>
        <end position="465"/>
    </location>
</feature>
<dbReference type="PROSITE" id="PS00107">
    <property type="entry name" value="PROTEIN_KINASE_ATP"/>
    <property type="match status" value="1"/>
</dbReference>
<dbReference type="AlphaFoldDB" id="A0A3P3YNE7"/>
<evidence type="ECO:0000256" key="1">
    <source>
        <dbReference type="PROSITE-ProRule" id="PRU10141"/>
    </source>
</evidence>
<keyword evidence="1" id="KW-0547">Nucleotide-binding</keyword>
<accession>A0A3P3YNE7</accession>
<dbReference type="GO" id="GO:0004672">
    <property type="term" value="F:protein kinase activity"/>
    <property type="evidence" value="ECO:0007669"/>
    <property type="project" value="InterPro"/>
</dbReference>
<name>A0A3P3YNE7_PLABS</name>
<evidence type="ECO:0000313" key="5">
    <source>
        <dbReference type="Proteomes" id="UP000290189"/>
    </source>
</evidence>
<keyword evidence="1" id="KW-0067">ATP-binding</keyword>
<dbReference type="InterPro" id="IPR011009">
    <property type="entry name" value="Kinase-like_dom_sf"/>
</dbReference>
<feature type="binding site" evidence="1">
    <location>
        <position position="506"/>
    </location>
    <ligand>
        <name>ATP</name>
        <dbReference type="ChEBI" id="CHEBI:30616"/>
    </ligand>
</feature>
<feature type="domain" description="Protein kinase" evidence="3">
    <location>
        <begin position="478"/>
        <end position="726"/>
    </location>
</feature>
<sequence length="917" mass="102630">MLVVGLEQLVVFGLYKFDESRLQTELKPSSNRVRRELALDVGDTTWVTKYLAVAQAVMAERARHLQPNHRESFIPSDYVLNAKPVPGPAQKLTEQWRGPYAQSPNASSIRSFSRPQLLRLVLLRLRLFESIRCPFCSRIQFWCCPSAVNWLWNIRITIMVTVILSQALCQHSIPHVLSAPLAGAVPHPFRTGTSMTKYATFSRTPRSVRQWTNREIAEELGDLPNVLVSRFPRDEIRRYHLTSFIEEICSEESVNVPCAYACDFASNCAVGFQLLSATLSGRYMHGKPDHAWVDSRFNCMVKGVCEGKCDWCIPSEDVGTLDELWSANLQTPEKYSSVYHLIRQVYGYTVINSVRYAVISTYNRWWLCRRHDNGEFAISREMRFNSTNPTVLQRLASLSLAMAEPPSSRRVPRWYCNFPARSSSAPCSPVDNIPGTPPQPGRAPGAGSRTSSRKRSRPSSSSGLIDHGDLVGLPIDELADVHIIGAGQHGAVFRCQMPDGVWAVVKEGDIMASPQCRAQLQHESMVYNRLCDLQGRSIPELIFDLPVVLYRGVLEGIVMCDVGMDAVDPEFICHIAYGVRLQLLQALESIHRAGVLHSDIAARNVVYCIDPERLMIVDFGDAILDASGHSVWGTNDAELERKQLAALLALDRSTPTFVPRPVQGHQLWKTLAGRCRALLLQDKRIFSRCTVPAPLRDMVVYEALARARDELQRLVESGALSKTKAMQAPDHHLSQHLRLVEDVGRTSSRITLSFSRALRALRRVQRDLPETCRTGACVTKTQLIPDNAPQTSTSSSSVAKMVFCSSLAITMYVLLTAPTSSSTGIRAMILDHSQDKPHPVVVNDYCNRLSTSADSGSAPVPQATNFRRWLTLPMRRRWRRDRFRARRDLCGRQHQAPPFVCQKPGLCSAASIHVGEV</sequence>
<dbReference type="EMBL" id="OVEO01000019">
    <property type="protein sequence ID" value="SPR01735.1"/>
    <property type="molecule type" value="Genomic_DNA"/>
</dbReference>
<dbReference type="SMART" id="SM00220">
    <property type="entry name" value="S_TKc"/>
    <property type="match status" value="1"/>
</dbReference>
<evidence type="ECO:0000256" key="2">
    <source>
        <dbReference type="SAM" id="MobiDB-lite"/>
    </source>
</evidence>
<gene>
    <name evidence="4" type="ORF">PLBR_LOCUS8950</name>
</gene>
<dbReference type="InterPro" id="IPR017441">
    <property type="entry name" value="Protein_kinase_ATP_BS"/>
</dbReference>
<reference evidence="4 5" key="1">
    <citation type="submission" date="2018-03" db="EMBL/GenBank/DDBJ databases">
        <authorList>
            <person name="Fogelqvist J."/>
        </authorList>
    </citation>
    <scope>NUCLEOTIDE SEQUENCE [LARGE SCALE GENOMIC DNA]</scope>
</reference>
<evidence type="ECO:0000313" key="4">
    <source>
        <dbReference type="EMBL" id="SPR01735.1"/>
    </source>
</evidence>
<dbReference type="InterPro" id="IPR000719">
    <property type="entry name" value="Prot_kinase_dom"/>
</dbReference>
<protein>
    <recommendedName>
        <fullName evidence="3">Protein kinase domain-containing protein</fullName>
    </recommendedName>
</protein>